<dbReference type="Pfam" id="PF16258">
    <property type="entry name" value="DUF4912"/>
    <property type="match status" value="1"/>
</dbReference>
<dbReference type="InterPro" id="IPR032585">
    <property type="entry name" value="DUF4912"/>
</dbReference>
<keyword evidence="2" id="KW-1185">Reference proteome</keyword>
<dbReference type="Proteomes" id="UP001596549">
    <property type="component" value="Unassembled WGS sequence"/>
</dbReference>
<dbReference type="RefSeq" id="WP_379745578.1">
    <property type="nucleotide sequence ID" value="NZ_JBHTCP010000003.1"/>
</dbReference>
<organism evidence="1 2">
    <name type="scientific">Fictibacillus iocasae</name>
    <dbReference type="NCBI Taxonomy" id="2715437"/>
    <lineage>
        <taxon>Bacteria</taxon>
        <taxon>Bacillati</taxon>
        <taxon>Bacillota</taxon>
        <taxon>Bacilli</taxon>
        <taxon>Bacillales</taxon>
        <taxon>Fictibacillaceae</taxon>
        <taxon>Fictibacillus</taxon>
    </lineage>
</organism>
<gene>
    <name evidence="1" type="ORF">ACFQPF_01670</name>
</gene>
<reference evidence="2" key="1">
    <citation type="journal article" date="2019" name="Int. J. Syst. Evol. Microbiol.">
        <title>The Global Catalogue of Microorganisms (GCM) 10K type strain sequencing project: providing services to taxonomists for standard genome sequencing and annotation.</title>
        <authorList>
            <consortium name="The Broad Institute Genomics Platform"/>
            <consortium name="The Broad Institute Genome Sequencing Center for Infectious Disease"/>
            <person name="Wu L."/>
            <person name="Ma J."/>
        </authorList>
    </citation>
    <scope>NUCLEOTIDE SEQUENCE [LARGE SCALE GENOMIC DNA]</scope>
    <source>
        <strain evidence="2">NBRC 106396</strain>
    </source>
</reference>
<comment type="caution">
    <text evidence="1">The sequence shown here is derived from an EMBL/GenBank/DDBJ whole genome shotgun (WGS) entry which is preliminary data.</text>
</comment>
<dbReference type="EMBL" id="JBHTCP010000003">
    <property type="protein sequence ID" value="MFC7370380.1"/>
    <property type="molecule type" value="Genomic_DNA"/>
</dbReference>
<name>A0ABW2NLU0_9BACL</name>
<accession>A0ABW2NLU0</accession>
<proteinExistence type="predicted"/>
<evidence type="ECO:0000313" key="1">
    <source>
        <dbReference type="EMBL" id="MFC7370380.1"/>
    </source>
</evidence>
<evidence type="ECO:0000313" key="2">
    <source>
        <dbReference type="Proteomes" id="UP001596549"/>
    </source>
</evidence>
<protein>
    <submittedName>
        <fullName evidence="1">DUF4912 domain-containing protein</fullName>
    </submittedName>
</protein>
<sequence>MIEEIVKWKNEGLTLYEIAEKMNTSVGKVQYRWRQYRKQSTVPDNHQSMQEFDGKEVEWVMPAEYKEDVLYMMPQGPATIFVYWSLSESTVKVAEHHFRTSWSDLPKVIKLYDVTDVQFHGHNAHKAFEIEVPEMTNNWFLHNLEPGGTYIADVGTRTFDGSFFTLLRSNAVETSRLEEEGSTADKVRRWQSESQAEPEWLENYSVYSYYHKIR</sequence>